<keyword evidence="1 2" id="KW-0238">DNA-binding</keyword>
<dbReference type="InterPro" id="IPR036271">
    <property type="entry name" value="Tet_transcr_reg_TetR-rel_C_sf"/>
</dbReference>
<feature type="domain" description="HTH tetR-type" evidence="3">
    <location>
        <begin position="11"/>
        <end position="71"/>
    </location>
</feature>
<protein>
    <submittedName>
        <fullName evidence="4">TetR family transcriptional regulator</fullName>
    </submittedName>
</protein>
<dbReference type="PRINTS" id="PR00455">
    <property type="entry name" value="HTHTETR"/>
</dbReference>
<sequence>MKPDDRRGGSDEQRERILSSAVKLLADAGPSALSTRAVAAAAGVQTPTLYRLFADKDGLLDAVASFGFESYLAEKRAFEPSDDPVDDLRRGWEVHVEFGLANPAIYTLMYGNLRPGRRPAAATENRAILRGMLERAKVQGLLRVPVETAVVAIEASTTGAVLLLLAQPEQARHAQLIRPLRDIVLDALMEQAEPRADDRSHIADRAQSLLAIITPAGNADPVVDAGFSVFEAGLLREWLARLNEAHESAGSSNPASR</sequence>
<keyword evidence="5" id="KW-1185">Reference proteome</keyword>
<evidence type="ECO:0000313" key="4">
    <source>
        <dbReference type="EMBL" id="GGP53250.1"/>
    </source>
</evidence>
<dbReference type="PANTHER" id="PTHR30055">
    <property type="entry name" value="HTH-TYPE TRANSCRIPTIONAL REGULATOR RUTR"/>
    <property type="match status" value="1"/>
</dbReference>
<organism evidence="4 5">
    <name type="scientific">Saccharothrix coeruleofusca</name>
    <dbReference type="NCBI Taxonomy" id="33919"/>
    <lineage>
        <taxon>Bacteria</taxon>
        <taxon>Bacillati</taxon>
        <taxon>Actinomycetota</taxon>
        <taxon>Actinomycetes</taxon>
        <taxon>Pseudonocardiales</taxon>
        <taxon>Pseudonocardiaceae</taxon>
        <taxon>Saccharothrix</taxon>
    </lineage>
</organism>
<reference evidence="4" key="1">
    <citation type="journal article" date="2014" name="Int. J. Syst. Evol. Microbiol.">
        <title>Complete genome sequence of Corynebacterium casei LMG S-19264T (=DSM 44701T), isolated from a smear-ripened cheese.</title>
        <authorList>
            <consortium name="US DOE Joint Genome Institute (JGI-PGF)"/>
            <person name="Walter F."/>
            <person name="Albersmeier A."/>
            <person name="Kalinowski J."/>
            <person name="Ruckert C."/>
        </authorList>
    </citation>
    <scope>NUCLEOTIDE SEQUENCE</scope>
    <source>
        <strain evidence="4">JCM 3313</strain>
    </source>
</reference>
<accession>A0A918AND0</accession>
<dbReference type="Proteomes" id="UP000639606">
    <property type="component" value="Unassembled WGS sequence"/>
</dbReference>
<dbReference type="GO" id="GO:0000976">
    <property type="term" value="F:transcription cis-regulatory region binding"/>
    <property type="evidence" value="ECO:0007669"/>
    <property type="project" value="TreeGrafter"/>
</dbReference>
<reference evidence="4" key="2">
    <citation type="submission" date="2020-09" db="EMBL/GenBank/DDBJ databases">
        <authorList>
            <person name="Sun Q."/>
            <person name="Ohkuma M."/>
        </authorList>
    </citation>
    <scope>NUCLEOTIDE SEQUENCE</scope>
    <source>
        <strain evidence="4">JCM 3313</strain>
    </source>
</reference>
<dbReference type="Pfam" id="PF00440">
    <property type="entry name" value="TetR_N"/>
    <property type="match status" value="1"/>
</dbReference>
<dbReference type="InterPro" id="IPR001647">
    <property type="entry name" value="HTH_TetR"/>
</dbReference>
<dbReference type="AlphaFoldDB" id="A0A918AND0"/>
<feature type="DNA-binding region" description="H-T-H motif" evidence="2">
    <location>
        <begin position="34"/>
        <end position="53"/>
    </location>
</feature>
<dbReference type="PROSITE" id="PS50977">
    <property type="entry name" value="HTH_TETR_2"/>
    <property type="match status" value="1"/>
</dbReference>
<dbReference type="SUPFAM" id="SSF48498">
    <property type="entry name" value="Tetracyclin repressor-like, C-terminal domain"/>
    <property type="match status" value="1"/>
</dbReference>
<dbReference type="SUPFAM" id="SSF46689">
    <property type="entry name" value="Homeodomain-like"/>
    <property type="match status" value="1"/>
</dbReference>
<dbReference type="EMBL" id="BMRG01000004">
    <property type="protein sequence ID" value="GGP53250.1"/>
    <property type="molecule type" value="Genomic_DNA"/>
</dbReference>
<dbReference type="RefSeq" id="WP_229795581.1">
    <property type="nucleotide sequence ID" value="NZ_BMRG01000004.1"/>
</dbReference>
<comment type="caution">
    <text evidence="4">The sequence shown here is derived from an EMBL/GenBank/DDBJ whole genome shotgun (WGS) entry which is preliminary data.</text>
</comment>
<dbReference type="Gene3D" id="1.10.357.10">
    <property type="entry name" value="Tetracycline Repressor, domain 2"/>
    <property type="match status" value="1"/>
</dbReference>
<gene>
    <name evidence="4" type="ORF">GCM10010185_26740</name>
</gene>
<evidence type="ECO:0000259" key="3">
    <source>
        <dbReference type="PROSITE" id="PS50977"/>
    </source>
</evidence>
<proteinExistence type="predicted"/>
<dbReference type="InterPro" id="IPR050109">
    <property type="entry name" value="HTH-type_TetR-like_transc_reg"/>
</dbReference>
<evidence type="ECO:0000256" key="2">
    <source>
        <dbReference type="PROSITE-ProRule" id="PRU00335"/>
    </source>
</evidence>
<evidence type="ECO:0000256" key="1">
    <source>
        <dbReference type="ARBA" id="ARBA00023125"/>
    </source>
</evidence>
<dbReference type="GO" id="GO:0003700">
    <property type="term" value="F:DNA-binding transcription factor activity"/>
    <property type="evidence" value="ECO:0007669"/>
    <property type="project" value="TreeGrafter"/>
</dbReference>
<dbReference type="PANTHER" id="PTHR30055:SF220">
    <property type="entry name" value="TETR-FAMILY REGULATORY PROTEIN"/>
    <property type="match status" value="1"/>
</dbReference>
<name>A0A918AND0_9PSEU</name>
<dbReference type="InterPro" id="IPR009057">
    <property type="entry name" value="Homeodomain-like_sf"/>
</dbReference>
<evidence type="ECO:0000313" key="5">
    <source>
        <dbReference type="Proteomes" id="UP000639606"/>
    </source>
</evidence>